<comment type="caution">
    <text evidence="1">The sequence shown here is derived from an EMBL/GenBank/DDBJ whole genome shotgun (WGS) entry which is preliminary data.</text>
</comment>
<evidence type="ECO:0000313" key="1">
    <source>
        <dbReference type="EMBL" id="KAK1327072.1"/>
    </source>
</evidence>
<dbReference type="AlphaFoldDB" id="A0AAV9FMU8"/>
<proteinExistence type="predicted"/>
<dbReference type="EMBL" id="JAUJYO010000001">
    <property type="protein sequence ID" value="KAK1327072.1"/>
    <property type="molecule type" value="Genomic_DNA"/>
</dbReference>
<evidence type="ECO:0000313" key="2">
    <source>
        <dbReference type="Proteomes" id="UP001180020"/>
    </source>
</evidence>
<gene>
    <name evidence="1" type="ORF">QJS10_CPA01g01861</name>
</gene>
<protein>
    <submittedName>
        <fullName evidence="1">Uncharacterized protein</fullName>
    </submittedName>
</protein>
<accession>A0AAV9FMU8</accession>
<keyword evidence="2" id="KW-1185">Reference proteome</keyword>
<dbReference type="Proteomes" id="UP001180020">
    <property type="component" value="Unassembled WGS sequence"/>
</dbReference>
<reference evidence="1" key="2">
    <citation type="submission" date="2023-06" db="EMBL/GenBank/DDBJ databases">
        <authorList>
            <person name="Ma L."/>
            <person name="Liu K.-W."/>
            <person name="Li Z."/>
            <person name="Hsiao Y.-Y."/>
            <person name="Qi Y."/>
            <person name="Fu T."/>
            <person name="Tang G."/>
            <person name="Zhang D."/>
            <person name="Sun W.-H."/>
            <person name="Liu D.-K."/>
            <person name="Li Y."/>
            <person name="Chen G.-Z."/>
            <person name="Liu X.-D."/>
            <person name="Liao X.-Y."/>
            <person name="Jiang Y.-T."/>
            <person name="Yu X."/>
            <person name="Hao Y."/>
            <person name="Huang J."/>
            <person name="Zhao X.-W."/>
            <person name="Ke S."/>
            <person name="Chen Y.-Y."/>
            <person name="Wu W.-L."/>
            <person name="Hsu J.-L."/>
            <person name="Lin Y.-F."/>
            <person name="Huang M.-D."/>
            <person name="Li C.-Y."/>
            <person name="Huang L."/>
            <person name="Wang Z.-W."/>
            <person name="Zhao X."/>
            <person name="Zhong W.-Y."/>
            <person name="Peng D.-H."/>
            <person name="Ahmad S."/>
            <person name="Lan S."/>
            <person name="Zhang J.-S."/>
            <person name="Tsai W.-C."/>
            <person name="Van De Peer Y."/>
            <person name="Liu Z.-J."/>
        </authorList>
    </citation>
    <scope>NUCLEOTIDE SEQUENCE</scope>
    <source>
        <strain evidence="1">CP</strain>
        <tissue evidence="1">Leaves</tissue>
    </source>
</reference>
<reference evidence="1" key="1">
    <citation type="journal article" date="2023" name="Nat. Commun.">
        <title>Diploid and tetraploid genomes of Acorus and the evolution of monocots.</title>
        <authorList>
            <person name="Ma L."/>
            <person name="Liu K.W."/>
            <person name="Li Z."/>
            <person name="Hsiao Y.Y."/>
            <person name="Qi Y."/>
            <person name="Fu T."/>
            <person name="Tang G.D."/>
            <person name="Zhang D."/>
            <person name="Sun W.H."/>
            <person name="Liu D.K."/>
            <person name="Li Y."/>
            <person name="Chen G.Z."/>
            <person name="Liu X.D."/>
            <person name="Liao X.Y."/>
            <person name="Jiang Y.T."/>
            <person name="Yu X."/>
            <person name="Hao Y."/>
            <person name="Huang J."/>
            <person name="Zhao X.W."/>
            <person name="Ke S."/>
            <person name="Chen Y.Y."/>
            <person name="Wu W.L."/>
            <person name="Hsu J.L."/>
            <person name="Lin Y.F."/>
            <person name="Huang M.D."/>
            <person name="Li C.Y."/>
            <person name="Huang L."/>
            <person name="Wang Z.W."/>
            <person name="Zhao X."/>
            <person name="Zhong W.Y."/>
            <person name="Peng D.H."/>
            <person name="Ahmad S."/>
            <person name="Lan S."/>
            <person name="Zhang J.S."/>
            <person name="Tsai W.C."/>
            <person name="Van de Peer Y."/>
            <person name="Liu Z.J."/>
        </authorList>
    </citation>
    <scope>NUCLEOTIDE SEQUENCE</scope>
    <source>
        <strain evidence="1">CP</strain>
    </source>
</reference>
<name>A0AAV9FMU8_ACOCL</name>
<organism evidence="1 2">
    <name type="scientific">Acorus calamus</name>
    <name type="common">Sweet flag</name>
    <dbReference type="NCBI Taxonomy" id="4465"/>
    <lineage>
        <taxon>Eukaryota</taxon>
        <taxon>Viridiplantae</taxon>
        <taxon>Streptophyta</taxon>
        <taxon>Embryophyta</taxon>
        <taxon>Tracheophyta</taxon>
        <taxon>Spermatophyta</taxon>
        <taxon>Magnoliopsida</taxon>
        <taxon>Liliopsida</taxon>
        <taxon>Acoraceae</taxon>
        <taxon>Acorus</taxon>
    </lineage>
</organism>
<sequence length="69" mass="7697">MVWTIWRTRNAVIFRSQLAYVENVWAEIGGLLKTWGCRLAGARNVGFQGHPLPTNLPCIKAGVQTTLSK</sequence>